<dbReference type="AlphaFoldDB" id="A0A0E9UDB3"/>
<dbReference type="EMBL" id="GBXM01044723">
    <property type="protein sequence ID" value="JAH63854.1"/>
    <property type="molecule type" value="Transcribed_RNA"/>
</dbReference>
<organism evidence="2">
    <name type="scientific">Anguilla anguilla</name>
    <name type="common">European freshwater eel</name>
    <name type="synonym">Muraena anguilla</name>
    <dbReference type="NCBI Taxonomy" id="7936"/>
    <lineage>
        <taxon>Eukaryota</taxon>
        <taxon>Metazoa</taxon>
        <taxon>Chordata</taxon>
        <taxon>Craniata</taxon>
        <taxon>Vertebrata</taxon>
        <taxon>Euteleostomi</taxon>
        <taxon>Actinopterygii</taxon>
        <taxon>Neopterygii</taxon>
        <taxon>Teleostei</taxon>
        <taxon>Anguilliformes</taxon>
        <taxon>Anguillidae</taxon>
        <taxon>Anguilla</taxon>
    </lineage>
</organism>
<reference evidence="2" key="2">
    <citation type="journal article" date="2015" name="Fish Shellfish Immunol.">
        <title>Early steps in the European eel (Anguilla anguilla)-Vibrio vulnificus interaction in the gills: Role of the RtxA13 toxin.</title>
        <authorList>
            <person name="Callol A."/>
            <person name="Pajuelo D."/>
            <person name="Ebbesson L."/>
            <person name="Teles M."/>
            <person name="MacKenzie S."/>
            <person name="Amaro C."/>
        </authorList>
    </citation>
    <scope>NUCLEOTIDE SEQUENCE</scope>
</reference>
<accession>A0A0E9UDB3</accession>
<feature type="signal peptide" evidence="1">
    <location>
        <begin position="1"/>
        <end position="23"/>
    </location>
</feature>
<evidence type="ECO:0000313" key="2">
    <source>
        <dbReference type="EMBL" id="JAH63854.1"/>
    </source>
</evidence>
<reference evidence="2" key="1">
    <citation type="submission" date="2014-11" db="EMBL/GenBank/DDBJ databases">
        <authorList>
            <person name="Amaro Gonzalez C."/>
        </authorList>
    </citation>
    <scope>NUCLEOTIDE SEQUENCE</scope>
</reference>
<sequence>MFFNALNKLLVFLFLNTVELVHNMIPWSDQQLSNRPPSVYSFPINTLETV</sequence>
<keyword evidence="1" id="KW-0732">Signal</keyword>
<proteinExistence type="predicted"/>
<feature type="chain" id="PRO_5002433127" evidence="1">
    <location>
        <begin position="24"/>
        <end position="50"/>
    </location>
</feature>
<name>A0A0E9UDB3_ANGAN</name>
<evidence type="ECO:0000256" key="1">
    <source>
        <dbReference type="SAM" id="SignalP"/>
    </source>
</evidence>
<protein>
    <submittedName>
        <fullName evidence="2">Uncharacterized protein</fullName>
    </submittedName>
</protein>